<dbReference type="AlphaFoldDB" id="D3ATB9"/>
<evidence type="ECO:0000313" key="1">
    <source>
        <dbReference type="EMBL" id="EFC94937.1"/>
    </source>
</evidence>
<organism evidence="1 2">
    <name type="scientific">Hungatella hathewayi DSM 13479</name>
    <dbReference type="NCBI Taxonomy" id="566550"/>
    <lineage>
        <taxon>Bacteria</taxon>
        <taxon>Bacillati</taxon>
        <taxon>Bacillota</taxon>
        <taxon>Clostridia</taxon>
        <taxon>Lachnospirales</taxon>
        <taxon>Lachnospiraceae</taxon>
        <taxon>Hungatella</taxon>
    </lineage>
</organism>
<feature type="non-terminal residue" evidence="1">
    <location>
        <position position="126"/>
    </location>
</feature>
<proteinExistence type="predicted"/>
<protein>
    <submittedName>
        <fullName evidence="1">Uncharacterized protein</fullName>
    </submittedName>
</protein>
<gene>
    <name evidence="1" type="ORF">CLOSTHATH_06878</name>
</gene>
<dbReference type="EMBL" id="ACIO01000878">
    <property type="protein sequence ID" value="EFC94937.1"/>
    <property type="molecule type" value="Genomic_DNA"/>
</dbReference>
<dbReference type="GO" id="GO:0006281">
    <property type="term" value="P:DNA repair"/>
    <property type="evidence" value="ECO:0007669"/>
    <property type="project" value="InterPro"/>
</dbReference>
<name>D3ATB9_9FIRM</name>
<accession>D3ATB9</accession>
<comment type="caution">
    <text evidence="1">The sequence shown here is derived from an EMBL/GenBank/DDBJ whole genome shotgun (WGS) entry which is preliminary data.</text>
</comment>
<dbReference type="GO" id="GO:0003684">
    <property type="term" value="F:damaged DNA binding"/>
    <property type="evidence" value="ECO:0007669"/>
    <property type="project" value="InterPro"/>
</dbReference>
<reference evidence="1 2" key="1">
    <citation type="submission" date="2010-01" db="EMBL/GenBank/DDBJ databases">
        <authorList>
            <person name="Weinstock G."/>
            <person name="Sodergren E."/>
            <person name="Clifton S."/>
            <person name="Fulton L."/>
            <person name="Fulton B."/>
            <person name="Courtney L."/>
            <person name="Fronick C."/>
            <person name="Harrison M."/>
            <person name="Strong C."/>
            <person name="Farmer C."/>
            <person name="Delahaunty K."/>
            <person name="Markovic C."/>
            <person name="Hall O."/>
            <person name="Minx P."/>
            <person name="Tomlinson C."/>
            <person name="Mitreva M."/>
            <person name="Nelson J."/>
            <person name="Hou S."/>
            <person name="Wollam A."/>
            <person name="Pepin K.H."/>
            <person name="Johnson M."/>
            <person name="Bhonagiri V."/>
            <person name="Nash W.E."/>
            <person name="Warren W."/>
            <person name="Chinwalla A."/>
            <person name="Mardis E.R."/>
            <person name="Wilson R.K."/>
        </authorList>
    </citation>
    <scope>NUCLEOTIDE SEQUENCE [LARGE SCALE GENOMIC DNA]</scope>
    <source>
        <strain evidence="1 2">DSM 13479</strain>
    </source>
</reference>
<evidence type="ECO:0000313" key="2">
    <source>
        <dbReference type="Proteomes" id="UP000004968"/>
    </source>
</evidence>
<dbReference type="Proteomes" id="UP000004968">
    <property type="component" value="Unassembled WGS sequence"/>
</dbReference>
<dbReference type="HOGENOM" id="CLU_1975183_0_0_9"/>
<sequence>LMDHAWGWEPCTMADVKAYKPETNSTGSGQVLQCPYESGKARLIVREMTDQLVLDLVDKGLVTDQLVLTVGYDIENLKKPEIRKKYKGPVTTDHYGRSVPKHAHGTINLERRTSSTKLIMAAVMTL</sequence>
<feature type="non-terminal residue" evidence="1">
    <location>
        <position position="1"/>
    </location>
</feature>